<dbReference type="PANTHER" id="PTHR11505">
    <property type="entry name" value="L1 TRANSPOSABLE ELEMENT-RELATED"/>
    <property type="match status" value="1"/>
</dbReference>
<accession>A0A6G1BHM0</accession>
<dbReference type="Proteomes" id="UP000475037">
    <property type="component" value="Unassembled WGS sequence"/>
</dbReference>
<gene>
    <name evidence="1" type="primary">L1re1_4</name>
    <name evidence="1" type="ORF">FOF47_R04955</name>
</gene>
<proteinExistence type="predicted"/>
<comment type="caution">
    <text evidence="1">The sequence shown here is derived from an EMBL/GenBank/DDBJ whole genome shotgun (WGS) entry which is preliminary data.</text>
</comment>
<sequence length="121" mass="14011">KVKNAITEMQTQMFAIKTKMEEAGERIRDIEVKIKENNEAKTKRESKVRDHKDRLRELSDFLSCNNIHIIGVPEDEEREKGEEGSCEQIIAENFLNLGKDTDIKNKEQKMFIQFSKSGPSP</sequence>
<evidence type="ECO:0000313" key="1">
    <source>
        <dbReference type="EMBL" id="KAF0887420.1"/>
    </source>
</evidence>
<dbReference type="Gene3D" id="1.20.5.390">
    <property type="entry name" value="L1 transposable element, trimerization domain"/>
    <property type="match status" value="1"/>
</dbReference>
<keyword evidence="2" id="KW-1185">Reference proteome</keyword>
<protein>
    <submittedName>
        <fullName evidence="1">LORF1 protein</fullName>
    </submittedName>
</protein>
<dbReference type="Gene3D" id="3.30.70.1820">
    <property type="entry name" value="L1 transposable element, RRM domain"/>
    <property type="match status" value="1"/>
</dbReference>
<dbReference type="InterPro" id="IPR004244">
    <property type="entry name" value="Transposase_22"/>
</dbReference>
<dbReference type="AlphaFoldDB" id="A0A6G1BHM0"/>
<organism evidence="1 2">
    <name type="scientific">Crocuta crocuta</name>
    <name type="common">Spotted hyena</name>
    <dbReference type="NCBI Taxonomy" id="9678"/>
    <lineage>
        <taxon>Eukaryota</taxon>
        <taxon>Metazoa</taxon>
        <taxon>Chordata</taxon>
        <taxon>Craniata</taxon>
        <taxon>Vertebrata</taxon>
        <taxon>Euteleostomi</taxon>
        <taxon>Mammalia</taxon>
        <taxon>Eutheria</taxon>
        <taxon>Laurasiatheria</taxon>
        <taxon>Carnivora</taxon>
        <taxon>Feliformia</taxon>
        <taxon>Hyaenidae</taxon>
        <taxon>Crocuta</taxon>
    </lineage>
</organism>
<dbReference type="EMBL" id="VOAJ01000237">
    <property type="protein sequence ID" value="KAF0887420.1"/>
    <property type="molecule type" value="Genomic_DNA"/>
</dbReference>
<feature type="non-terminal residue" evidence="1">
    <location>
        <position position="1"/>
    </location>
</feature>
<feature type="non-terminal residue" evidence="1">
    <location>
        <position position="121"/>
    </location>
</feature>
<name>A0A6G1BHM0_CROCR</name>
<evidence type="ECO:0000313" key="2">
    <source>
        <dbReference type="Proteomes" id="UP000475037"/>
    </source>
</evidence>
<reference evidence="1 2" key="1">
    <citation type="submission" date="2019-11" db="EMBL/GenBank/DDBJ databases">
        <authorList>
            <person name="Yang C."/>
            <person name="Li F."/>
        </authorList>
    </citation>
    <scope>NUCLEOTIDE SEQUENCE [LARGE SCALE GENOMIC DNA]</scope>
    <source>
        <strain evidence="1">KB4526</strain>
        <tissue evidence="1">Muscle</tissue>
    </source>
</reference>